<evidence type="ECO:0000259" key="2">
    <source>
        <dbReference type="PROSITE" id="PS50158"/>
    </source>
</evidence>
<dbReference type="PANTHER" id="PTHR33198:SF20">
    <property type="entry name" value="RETROTRANSPOSON GAG DOMAIN-CONTAINING PROTEIN"/>
    <property type="match status" value="1"/>
</dbReference>
<name>A0AA47MQX4_MERPO</name>
<accession>A0AA47MQX4</accession>
<gene>
    <name evidence="3" type="ORF">N1851_016976</name>
</gene>
<evidence type="ECO:0000256" key="1">
    <source>
        <dbReference type="PROSITE-ProRule" id="PRU00047"/>
    </source>
</evidence>
<feature type="domain" description="CCHC-type" evidence="2">
    <location>
        <begin position="230"/>
        <end position="244"/>
    </location>
</feature>
<dbReference type="PANTHER" id="PTHR33198">
    <property type="entry name" value="ANK_REP_REGION DOMAIN-CONTAINING PROTEIN-RELATED"/>
    <property type="match status" value="1"/>
</dbReference>
<reference evidence="3" key="1">
    <citation type="journal article" date="2023" name="Front. Mar. Sci.">
        <title>A new Merluccius polli reference genome to investigate the effects of global change in West African waters.</title>
        <authorList>
            <person name="Mateo J.L."/>
            <person name="Blanco-Fernandez C."/>
            <person name="Garcia-Vazquez E."/>
            <person name="Machado-Schiaffino G."/>
        </authorList>
    </citation>
    <scope>NUCLEOTIDE SEQUENCE</scope>
    <source>
        <strain evidence="3">C29</strain>
        <tissue evidence="3">Fin</tissue>
    </source>
</reference>
<dbReference type="PROSITE" id="PS50158">
    <property type="entry name" value="ZF_CCHC"/>
    <property type="match status" value="1"/>
</dbReference>
<keyword evidence="4" id="KW-1185">Reference proteome</keyword>
<dbReference type="Proteomes" id="UP001174136">
    <property type="component" value="Unassembled WGS sequence"/>
</dbReference>
<dbReference type="SUPFAM" id="SSF50630">
    <property type="entry name" value="Acid proteases"/>
    <property type="match status" value="1"/>
</dbReference>
<dbReference type="InterPro" id="IPR021109">
    <property type="entry name" value="Peptidase_aspartic_dom_sf"/>
</dbReference>
<keyword evidence="1" id="KW-0479">Metal-binding</keyword>
<dbReference type="GO" id="GO:0008270">
    <property type="term" value="F:zinc ion binding"/>
    <property type="evidence" value="ECO:0007669"/>
    <property type="project" value="UniProtKB-KW"/>
</dbReference>
<dbReference type="InterPro" id="IPR001878">
    <property type="entry name" value="Znf_CCHC"/>
</dbReference>
<dbReference type="EMBL" id="JAOPHQ010003127">
    <property type="protein sequence ID" value="KAK0144634.1"/>
    <property type="molecule type" value="Genomic_DNA"/>
</dbReference>
<evidence type="ECO:0000313" key="4">
    <source>
        <dbReference type="Proteomes" id="UP001174136"/>
    </source>
</evidence>
<proteinExistence type="predicted"/>
<keyword evidence="1" id="KW-0862">Zinc</keyword>
<sequence length="353" mass="40085">MDKLSPPTPMPLTGNLADNWKRFKQRFNIYMAASGCGAKEDNKVKASILLHVIGEDALDIYNSFQLDDDASLDEIMDKFEEYFVPKQNITFERYKFFSCDHKQGVGFDQYLAELHTLSKTCEFGNLKDLLVRDKIVCGIPDNGLRERLLWEQNLTLDKTINMCRAAETTRAQAKELRKEETAVHVIKTGEQYSKHPNKYKSQREAKTDFKCGKCGGSHKPMSCPAYGKECHNCGKKNHFSKYCKADAFKKKKVHAVEEEPKEFFVDAVHIKEAKDEEEWIVPLTVNRTIIPFKLDTGASVNLMSVNEYEKLTGKSKIFPVKTKVSGYTGEKVPVKGGCIATFEHSGKQIKAML</sequence>
<dbReference type="AlphaFoldDB" id="A0AA47MQX4"/>
<evidence type="ECO:0000313" key="3">
    <source>
        <dbReference type="EMBL" id="KAK0144634.1"/>
    </source>
</evidence>
<organism evidence="3 4">
    <name type="scientific">Merluccius polli</name>
    <name type="common">Benguela hake</name>
    <name type="synonym">Merluccius cadenati</name>
    <dbReference type="NCBI Taxonomy" id="89951"/>
    <lineage>
        <taxon>Eukaryota</taxon>
        <taxon>Metazoa</taxon>
        <taxon>Chordata</taxon>
        <taxon>Craniata</taxon>
        <taxon>Vertebrata</taxon>
        <taxon>Euteleostomi</taxon>
        <taxon>Actinopterygii</taxon>
        <taxon>Neopterygii</taxon>
        <taxon>Teleostei</taxon>
        <taxon>Neoteleostei</taxon>
        <taxon>Acanthomorphata</taxon>
        <taxon>Zeiogadaria</taxon>
        <taxon>Gadariae</taxon>
        <taxon>Gadiformes</taxon>
        <taxon>Gadoidei</taxon>
        <taxon>Merlucciidae</taxon>
        <taxon>Merluccius</taxon>
    </lineage>
</organism>
<comment type="caution">
    <text evidence="3">The sequence shown here is derived from an EMBL/GenBank/DDBJ whole genome shotgun (WGS) entry which is preliminary data.</text>
</comment>
<protein>
    <recommendedName>
        <fullName evidence="2">CCHC-type domain-containing protein</fullName>
    </recommendedName>
</protein>
<dbReference type="GO" id="GO:0003676">
    <property type="term" value="F:nucleic acid binding"/>
    <property type="evidence" value="ECO:0007669"/>
    <property type="project" value="InterPro"/>
</dbReference>
<keyword evidence="1" id="KW-0863">Zinc-finger</keyword>